<dbReference type="EMBL" id="MU069629">
    <property type="protein sequence ID" value="KAF5837095.1"/>
    <property type="molecule type" value="Genomic_DNA"/>
</dbReference>
<evidence type="ECO:0000256" key="8">
    <source>
        <dbReference type="SAM" id="Phobius"/>
    </source>
</evidence>
<evidence type="ECO:0000256" key="7">
    <source>
        <dbReference type="SAM" id="MobiDB-lite"/>
    </source>
</evidence>
<reference evidence="9" key="1">
    <citation type="submission" date="2017-08" db="EMBL/GenBank/DDBJ databases">
        <authorList>
            <person name="Polle J.E."/>
            <person name="Barry K."/>
            <person name="Cushman J."/>
            <person name="Schmutz J."/>
            <person name="Tran D."/>
            <person name="Hathwaick L.T."/>
            <person name="Yim W.C."/>
            <person name="Jenkins J."/>
            <person name="Mckie-Krisberg Z.M."/>
            <person name="Prochnik S."/>
            <person name="Lindquist E."/>
            <person name="Dockter R.B."/>
            <person name="Adam C."/>
            <person name="Molina H."/>
            <person name="Bunkerborg J."/>
            <person name="Jin E."/>
            <person name="Buchheim M."/>
            <person name="Magnuson J."/>
        </authorList>
    </citation>
    <scope>NUCLEOTIDE SEQUENCE</scope>
    <source>
        <strain evidence="9">CCAP 19/18</strain>
    </source>
</reference>
<evidence type="ECO:0000256" key="3">
    <source>
        <dbReference type="ARBA" id="ARBA00022448"/>
    </source>
</evidence>
<evidence type="ECO:0000313" key="9">
    <source>
        <dbReference type="EMBL" id="KAF5837095.1"/>
    </source>
</evidence>
<gene>
    <name evidence="9" type="ORF">DUNSADRAFT_4876</name>
</gene>
<comment type="similarity">
    <text evidence="2">Belongs to the nucleotide-sugar transporter family. UDP-galactose:UMP antiporter (TC 2.A.7.11) subfamily.</text>
</comment>
<comment type="subcellular location">
    <subcellularLocation>
        <location evidence="1">Membrane</location>
        <topology evidence="1">Multi-pass membrane protein</topology>
    </subcellularLocation>
</comment>
<dbReference type="SUPFAM" id="SSF103481">
    <property type="entry name" value="Multidrug resistance efflux transporter EmrE"/>
    <property type="match status" value="1"/>
</dbReference>
<keyword evidence="6 8" id="KW-0472">Membrane</keyword>
<comment type="caution">
    <text evidence="9">The sequence shown here is derived from an EMBL/GenBank/DDBJ whole genome shotgun (WGS) entry which is preliminary data.</text>
</comment>
<dbReference type="InterPro" id="IPR037185">
    <property type="entry name" value="EmrE-like"/>
</dbReference>
<feature type="transmembrane region" description="Helical" evidence="8">
    <location>
        <begin position="70"/>
        <end position="92"/>
    </location>
</feature>
<feature type="transmembrane region" description="Helical" evidence="8">
    <location>
        <begin position="194"/>
        <end position="214"/>
    </location>
</feature>
<protein>
    <submittedName>
        <fullName evidence="9">UAA transporter</fullName>
    </submittedName>
</protein>
<keyword evidence="4 8" id="KW-0812">Transmembrane</keyword>
<proteinExistence type="inferred from homology"/>
<evidence type="ECO:0000256" key="2">
    <source>
        <dbReference type="ARBA" id="ARBA00008349"/>
    </source>
</evidence>
<dbReference type="PANTHER" id="PTHR10778:SF13">
    <property type="entry name" value="ADENOSINE 3'-PHOSPHO 5'-PHOSPHOSULFATE TRANSPORTER 1"/>
    <property type="match status" value="1"/>
</dbReference>
<dbReference type="InterPro" id="IPR013657">
    <property type="entry name" value="SCL35B1-4/HUT1"/>
</dbReference>
<organism evidence="9 10">
    <name type="scientific">Dunaliella salina</name>
    <name type="common">Green alga</name>
    <name type="synonym">Protococcus salinus</name>
    <dbReference type="NCBI Taxonomy" id="3046"/>
    <lineage>
        <taxon>Eukaryota</taxon>
        <taxon>Viridiplantae</taxon>
        <taxon>Chlorophyta</taxon>
        <taxon>core chlorophytes</taxon>
        <taxon>Chlorophyceae</taxon>
        <taxon>CS clade</taxon>
        <taxon>Chlamydomonadales</taxon>
        <taxon>Dunaliellaceae</taxon>
        <taxon>Dunaliella</taxon>
    </lineage>
</organism>
<evidence type="ECO:0000256" key="1">
    <source>
        <dbReference type="ARBA" id="ARBA00004141"/>
    </source>
</evidence>
<evidence type="ECO:0000256" key="4">
    <source>
        <dbReference type="ARBA" id="ARBA00022692"/>
    </source>
</evidence>
<feature type="transmembrane region" description="Helical" evidence="8">
    <location>
        <begin position="163"/>
        <end position="182"/>
    </location>
</feature>
<feature type="compositionally biased region" description="Basic and acidic residues" evidence="7">
    <location>
        <begin position="368"/>
        <end position="378"/>
    </location>
</feature>
<evidence type="ECO:0000256" key="5">
    <source>
        <dbReference type="ARBA" id="ARBA00022989"/>
    </source>
</evidence>
<dbReference type="Pfam" id="PF08449">
    <property type="entry name" value="UAA"/>
    <property type="match status" value="1"/>
</dbReference>
<dbReference type="Proteomes" id="UP000815325">
    <property type="component" value="Unassembled WGS sequence"/>
</dbReference>
<keyword evidence="3" id="KW-0813">Transport</keyword>
<feature type="region of interest" description="Disordered" evidence="7">
    <location>
        <begin position="340"/>
        <end position="378"/>
    </location>
</feature>
<evidence type="ECO:0000313" key="10">
    <source>
        <dbReference type="Proteomes" id="UP000815325"/>
    </source>
</evidence>
<sequence>MGVHPGAHHQGKKRMNIISPIWERIKANEKLHLAWCVSGVVGCLMLYGVLQERIMTQPFGEPGKDAEHFKYSLFLVLCNRLTSCAVAIFGLVSDGKLSEIKPVAPLYSYAAVSLSNVVATTCQYEALKYVTFPVQTLGKCAKMIPVMIWGIMIMRKKYTLKDFGIAVAVTGGCTLFLLTGSVQSKVSASMWDSQVYGVLLMLGYLGFDGFTSTFQDKLFKGFQMTTYNQILYTTLWSSLLSCFGLITSGQMPLAMQFVRQHPEALTQIIMLSAAASTGALFISYTIKTFGALIFATIMTTRQFLSILLSCFFFRHPLSLGQWVGTIVVFGALYYQGFSKGKDKDKQHREAPKPSPDEEAQELLANKTDPAEFKPEGPK</sequence>
<feature type="transmembrane region" description="Helical" evidence="8">
    <location>
        <begin position="264"/>
        <end position="284"/>
    </location>
</feature>
<feature type="compositionally biased region" description="Basic and acidic residues" evidence="7">
    <location>
        <begin position="340"/>
        <end position="355"/>
    </location>
</feature>
<evidence type="ECO:0000256" key="6">
    <source>
        <dbReference type="ARBA" id="ARBA00023136"/>
    </source>
</evidence>
<dbReference type="PANTHER" id="PTHR10778">
    <property type="entry name" value="SOLUTE CARRIER FAMILY 35 MEMBER B"/>
    <property type="match status" value="1"/>
</dbReference>
<feature type="transmembrane region" description="Helical" evidence="8">
    <location>
        <begin position="319"/>
        <end position="337"/>
    </location>
</feature>
<name>A0ABQ7GR64_DUNSA</name>
<keyword evidence="5 8" id="KW-1133">Transmembrane helix</keyword>
<keyword evidence="10" id="KW-1185">Reference proteome</keyword>
<feature type="transmembrane region" description="Helical" evidence="8">
    <location>
        <begin position="235"/>
        <end position="258"/>
    </location>
</feature>
<feature type="transmembrane region" description="Helical" evidence="8">
    <location>
        <begin position="31"/>
        <end position="50"/>
    </location>
</feature>
<feature type="transmembrane region" description="Helical" evidence="8">
    <location>
        <begin position="291"/>
        <end position="313"/>
    </location>
</feature>
<accession>A0ABQ7GR64</accession>